<feature type="domain" description="HECT" evidence="8">
    <location>
        <begin position="1"/>
        <end position="163"/>
    </location>
</feature>
<dbReference type="SMART" id="SM00119">
    <property type="entry name" value="HECTc"/>
    <property type="match status" value="1"/>
</dbReference>
<evidence type="ECO:0000256" key="1">
    <source>
        <dbReference type="ARBA" id="ARBA00000885"/>
    </source>
</evidence>
<dbReference type="EMBL" id="LUCH01005236">
    <property type="protein sequence ID" value="KAF5398235.1"/>
    <property type="molecule type" value="Genomic_DNA"/>
</dbReference>
<evidence type="ECO:0000259" key="8">
    <source>
        <dbReference type="PROSITE" id="PS50237"/>
    </source>
</evidence>
<name>A0A8J4SLP6_9TREM</name>
<organism evidence="9 10">
    <name type="scientific">Paragonimus heterotremus</name>
    <dbReference type="NCBI Taxonomy" id="100268"/>
    <lineage>
        <taxon>Eukaryota</taxon>
        <taxon>Metazoa</taxon>
        <taxon>Spiralia</taxon>
        <taxon>Lophotrochozoa</taxon>
        <taxon>Platyhelminthes</taxon>
        <taxon>Trematoda</taxon>
        <taxon>Digenea</taxon>
        <taxon>Plagiorchiida</taxon>
        <taxon>Troglotremata</taxon>
        <taxon>Troglotrematidae</taxon>
        <taxon>Paragonimus</taxon>
    </lineage>
</organism>
<evidence type="ECO:0000313" key="10">
    <source>
        <dbReference type="Proteomes" id="UP000748531"/>
    </source>
</evidence>
<dbReference type="Gene3D" id="3.30.2410.10">
    <property type="entry name" value="Hect, E3 ligase catalytic domain"/>
    <property type="match status" value="1"/>
</dbReference>
<dbReference type="Proteomes" id="UP000748531">
    <property type="component" value="Unassembled WGS sequence"/>
</dbReference>
<reference evidence="9" key="1">
    <citation type="submission" date="2019-05" db="EMBL/GenBank/DDBJ databases">
        <title>Annotation for the trematode Paragonimus heterotremus.</title>
        <authorList>
            <person name="Choi Y.-J."/>
        </authorList>
    </citation>
    <scope>NUCLEOTIDE SEQUENCE</scope>
    <source>
        <strain evidence="9">LC</strain>
    </source>
</reference>
<dbReference type="AlphaFoldDB" id="A0A8J4SLP6"/>
<dbReference type="GO" id="GO:0043161">
    <property type="term" value="P:proteasome-mediated ubiquitin-dependent protein catabolic process"/>
    <property type="evidence" value="ECO:0007669"/>
    <property type="project" value="TreeGrafter"/>
</dbReference>
<dbReference type="OrthoDB" id="423283at2759"/>
<comment type="catalytic activity">
    <reaction evidence="1">
        <text>S-ubiquitinyl-[E2 ubiquitin-conjugating enzyme]-L-cysteine + [acceptor protein]-L-lysine = [E2 ubiquitin-conjugating enzyme]-L-cysteine + N(6)-ubiquitinyl-[acceptor protein]-L-lysine.</text>
        <dbReference type="EC" id="2.3.2.26"/>
    </reaction>
</comment>
<keyword evidence="4" id="KW-0808">Transferase</keyword>
<accession>A0A8J4SLP6</accession>
<evidence type="ECO:0000256" key="5">
    <source>
        <dbReference type="ARBA" id="ARBA00022737"/>
    </source>
</evidence>
<gene>
    <name evidence="9" type="ORF">PHET_07699</name>
</gene>
<comment type="pathway">
    <text evidence="2">Protein modification; protein ubiquitination.</text>
</comment>
<keyword evidence="10" id="KW-1185">Reference proteome</keyword>
<dbReference type="GO" id="GO:0016567">
    <property type="term" value="P:protein ubiquitination"/>
    <property type="evidence" value="ECO:0007669"/>
    <property type="project" value="TreeGrafter"/>
</dbReference>
<evidence type="ECO:0000256" key="6">
    <source>
        <dbReference type="ARBA" id="ARBA00022786"/>
    </source>
</evidence>
<dbReference type="InterPro" id="IPR000569">
    <property type="entry name" value="HECT_dom"/>
</dbReference>
<evidence type="ECO:0000256" key="4">
    <source>
        <dbReference type="ARBA" id="ARBA00022679"/>
    </source>
</evidence>
<keyword evidence="5" id="KW-0677">Repeat</keyword>
<dbReference type="PROSITE" id="PS50237">
    <property type="entry name" value="HECT"/>
    <property type="match status" value="1"/>
</dbReference>
<dbReference type="PANTHER" id="PTHR11254">
    <property type="entry name" value="HECT DOMAIN UBIQUITIN-PROTEIN LIGASE"/>
    <property type="match status" value="1"/>
</dbReference>
<dbReference type="PANTHER" id="PTHR11254:SF429">
    <property type="entry name" value="E3 UBIQUITIN-PROTEIN LIGASE SU(DX)"/>
    <property type="match status" value="1"/>
</dbReference>
<dbReference type="GO" id="GO:0005737">
    <property type="term" value="C:cytoplasm"/>
    <property type="evidence" value="ECO:0007669"/>
    <property type="project" value="TreeGrafter"/>
</dbReference>
<dbReference type="FunFam" id="3.30.2410.10:FF:000002">
    <property type="entry name" value="E3 ubiquitin-protein ligase HECW2"/>
    <property type="match status" value="1"/>
</dbReference>
<dbReference type="Pfam" id="PF00632">
    <property type="entry name" value="HECT"/>
    <property type="match status" value="1"/>
</dbReference>
<dbReference type="InterPro" id="IPR050409">
    <property type="entry name" value="E3_ubiq-protein_ligase"/>
</dbReference>
<evidence type="ECO:0000256" key="3">
    <source>
        <dbReference type="ARBA" id="ARBA00012485"/>
    </source>
</evidence>
<sequence>MVEWRFSRGITKQAEAVHKGIYEVLEPQWLQLFDERELELLLSGMPEIDVSDWEKNTVYLKYTRSSKQIVWFWKFVYSLDNERRARLLQFVTGTCHLPLGGFSQLVGSNGQQLFCIEKTGDETWLPRSHTCFNRLDLPPYSSYDQLKEKLKLAIEETRGFGQE</sequence>
<comment type="caution">
    <text evidence="9">The sequence shown here is derived from an EMBL/GenBank/DDBJ whole genome shotgun (WGS) entry which is preliminary data.</text>
</comment>
<evidence type="ECO:0000313" key="9">
    <source>
        <dbReference type="EMBL" id="KAF5398235.1"/>
    </source>
</evidence>
<protein>
    <recommendedName>
        <fullName evidence="3">HECT-type E3 ubiquitin transferase</fullName>
        <ecNumber evidence="3">2.3.2.26</ecNumber>
    </recommendedName>
</protein>
<evidence type="ECO:0000256" key="7">
    <source>
        <dbReference type="PROSITE-ProRule" id="PRU00104"/>
    </source>
</evidence>
<proteinExistence type="predicted"/>
<feature type="active site" description="Glycyl thioester intermediate" evidence="7">
    <location>
        <position position="131"/>
    </location>
</feature>
<dbReference type="GO" id="GO:0061630">
    <property type="term" value="F:ubiquitin protein ligase activity"/>
    <property type="evidence" value="ECO:0007669"/>
    <property type="project" value="UniProtKB-EC"/>
</dbReference>
<dbReference type="EC" id="2.3.2.26" evidence="3"/>
<evidence type="ECO:0000256" key="2">
    <source>
        <dbReference type="ARBA" id="ARBA00004906"/>
    </source>
</evidence>
<dbReference type="InterPro" id="IPR035983">
    <property type="entry name" value="Hect_E3_ubiquitin_ligase"/>
</dbReference>
<keyword evidence="6 7" id="KW-0833">Ubl conjugation pathway</keyword>
<dbReference type="SUPFAM" id="SSF56204">
    <property type="entry name" value="Hect, E3 ligase catalytic domain"/>
    <property type="match status" value="1"/>
</dbReference>